<dbReference type="Pfam" id="PF00005">
    <property type="entry name" value="ABC_tran"/>
    <property type="match status" value="1"/>
</dbReference>
<protein>
    <submittedName>
        <fullName evidence="6">Multidrug ABC transporter ATP-binding protein</fullName>
    </submittedName>
</protein>
<dbReference type="PANTHER" id="PTHR43335:SF4">
    <property type="entry name" value="ABC TRANSPORTER, ATP-BINDING PROTEIN"/>
    <property type="match status" value="1"/>
</dbReference>
<comment type="similarity">
    <text evidence="1">Belongs to the ABC transporter superfamily.</text>
</comment>
<dbReference type="PROSITE" id="PS00211">
    <property type="entry name" value="ABC_TRANSPORTER_1"/>
    <property type="match status" value="1"/>
</dbReference>
<evidence type="ECO:0000256" key="2">
    <source>
        <dbReference type="ARBA" id="ARBA00022448"/>
    </source>
</evidence>
<dbReference type="SUPFAM" id="SSF52540">
    <property type="entry name" value="P-loop containing nucleoside triphosphate hydrolases"/>
    <property type="match status" value="1"/>
</dbReference>
<reference evidence="6" key="2">
    <citation type="submission" date="2020-09" db="EMBL/GenBank/DDBJ databases">
        <authorList>
            <person name="Sun Q."/>
            <person name="Ohkuma M."/>
        </authorList>
    </citation>
    <scope>NUCLEOTIDE SEQUENCE</scope>
    <source>
        <strain evidence="6">JCM 4369</strain>
    </source>
</reference>
<evidence type="ECO:0000256" key="1">
    <source>
        <dbReference type="ARBA" id="ARBA00005417"/>
    </source>
</evidence>
<dbReference type="PROSITE" id="PS50893">
    <property type="entry name" value="ABC_TRANSPORTER_2"/>
    <property type="match status" value="1"/>
</dbReference>
<reference evidence="6" key="1">
    <citation type="journal article" date="2014" name="Int. J. Syst. Evol. Microbiol.">
        <title>Complete genome sequence of Corynebacterium casei LMG S-19264T (=DSM 44701T), isolated from a smear-ripened cheese.</title>
        <authorList>
            <consortium name="US DOE Joint Genome Institute (JGI-PGF)"/>
            <person name="Walter F."/>
            <person name="Albersmeier A."/>
            <person name="Kalinowski J."/>
            <person name="Ruckert C."/>
        </authorList>
    </citation>
    <scope>NUCLEOTIDE SEQUENCE</scope>
    <source>
        <strain evidence="6">JCM 4369</strain>
    </source>
</reference>
<evidence type="ECO:0000313" key="7">
    <source>
        <dbReference type="Proteomes" id="UP000618795"/>
    </source>
</evidence>
<dbReference type="Proteomes" id="UP000618795">
    <property type="component" value="Unassembled WGS sequence"/>
</dbReference>
<dbReference type="InterPro" id="IPR003439">
    <property type="entry name" value="ABC_transporter-like_ATP-bd"/>
</dbReference>
<evidence type="ECO:0000256" key="3">
    <source>
        <dbReference type="ARBA" id="ARBA00022741"/>
    </source>
</evidence>
<dbReference type="Gene3D" id="3.40.50.300">
    <property type="entry name" value="P-loop containing nucleotide triphosphate hydrolases"/>
    <property type="match status" value="1"/>
</dbReference>
<gene>
    <name evidence="6" type="ORF">GCM10010260_36520</name>
</gene>
<evidence type="ECO:0000256" key="4">
    <source>
        <dbReference type="ARBA" id="ARBA00022840"/>
    </source>
</evidence>
<feature type="domain" description="ABC transporter" evidence="5">
    <location>
        <begin position="5"/>
        <end position="230"/>
    </location>
</feature>
<evidence type="ECO:0000259" key="5">
    <source>
        <dbReference type="PROSITE" id="PS50893"/>
    </source>
</evidence>
<keyword evidence="3" id="KW-0547">Nucleotide-binding</keyword>
<comment type="caution">
    <text evidence="6">The sequence shown here is derived from an EMBL/GenBank/DDBJ whole genome shotgun (WGS) entry which is preliminary data.</text>
</comment>
<dbReference type="AlphaFoldDB" id="A0A918MC69"/>
<proteinExistence type="inferred from homology"/>
<dbReference type="InterPro" id="IPR027417">
    <property type="entry name" value="P-loop_NTPase"/>
</dbReference>
<keyword evidence="2" id="KW-0813">Transport</keyword>
<dbReference type="SMART" id="SM00382">
    <property type="entry name" value="AAA"/>
    <property type="match status" value="1"/>
</dbReference>
<dbReference type="GO" id="GO:0016887">
    <property type="term" value="F:ATP hydrolysis activity"/>
    <property type="evidence" value="ECO:0007669"/>
    <property type="project" value="InterPro"/>
</dbReference>
<dbReference type="InterPro" id="IPR003593">
    <property type="entry name" value="AAA+_ATPase"/>
</dbReference>
<sequence length="309" mass="32457">MGAVIEVSELTKRYGGKTAVDHLSFTVRPGQVTGFLGPNGAGKSTTLRMILGLDAPTTGAATVSGVPFHRHPRGLRHVGALLDAGQIHGGRSAAAHLSALARSNGIPRRRVDEVLQEVGLAEVANRRIGGFSLGMKQRLGIATALLGDPPVLMFDEPVNGMDPEGVLWVRRLFRRLAAEGRTVFLSSHLMSEMENTADQLVVIGRGRLVAAEPLRDFAVRGTRRSVAVATPQAAELAAVLTAAGAFVEPEGSVGAGKLAVTGLTADRIGALAFENGVRLDELTPRSASLEAAFMELTADSVEYLAGESR</sequence>
<dbReference type="EMBL" id="BMTD01000007">
    <property type="protein sequence ID" value="GGU97400.1"/>
    <property type="molecule type" value="Genomic_DNA"/>
</dbReference>
<keyword evidence="4 6" id="KW-0067">ATP-binding</keyword>
<accession>A0A918MC69</accession>
<name>A0A918MC69_9ACTN</name>
<dbReference type="GO" id="GO:0005524">
    <property type="term" value="F:ATP binding"/>
    <property type="evidence" value="ECO:0007669"/>
    <property type="project" value="UniProtKB-KW"/>
</dbReference>
<dbReference type="PANTHER" id="PTHR43335">
    <property type="entry name" value="ABC TRANSPORTER, ATP-BINDING PROTEIN"/>
    <property type="match status" value="1"/>
</dbReference>
<evidence type="ECO:0000313" key="6">
    <source>
        <dbReference type="EMBL" id="GGU97400.1"/>
    </source>
</evidence>
<organism evidence="6 7">
    <name type="scientific">Streptomyces filipinensis</name>
    <dbReference type="NCBI Taxonomy" id="66887"/>
    <lineage>
        <taxon>Bacteria</taxon>
        <taxon>Bacillati</taxon>
        <taxon>Actinomycetota</taxon>
        <taxon>Actinomycetes</taxon>
        <taxon>Kitasatosporales</taxon>
        <taxon>Streptomycetaceae</taxon>
        <taxon>Streptomyces</taxon>
    </lineage>
</organism>
<dbReference type="InterPro" id="IPR017871">
    <property type="entry name" value="ABC_transporter-like_CS"/>
</dbReference>
<keyword evidence="7" id="KW-1185">Reference proteome</keyword>